<accession>A0A0A9DLA3</accession>
<evidence type="ECO:0000256" key="1">
    <source>
        <dbReference type="SAM" id="MobiDB-lite"/>
    </source>
</evidence>
<dbReference type="EMBL" id="GBRH01213363">
    <property type="protein sequence ID" value="JAD84532.1"/>
    <property type="molecule type" value="Transcribed_RNA"/>
</dbReference>
<protein>
    <submittedName>
        <fullName evidence="2">Uncharacterized protein</fullName>
    </submittedName>
</protein>
<name>A0A0A9DLA3_ARUDO</name>
<feature type="region of interest" description="Disordered" evidence="1">
    <location>
        <begin position="1"/>
        <end position="26"/>
    </location>
</feature>
<sequence length="54" mass="6281">MASPSPRSSSLRRRSPLVTSSRLTLPPRPPLLLGMRLHLKRRRLWRRTPLQPVT</sequence>
<reference evidence="2" key="1">
    <citation type="submission" date="2014-09" db="EMBL/GenBank/DDBJ databases">
        <authorList>
            <person name="Magalhaes I.L.F."/>
            <person name="Oliveira U."/>
            <person name="Santos F.R."/>
            <person name="Vidigal T.H.D.A."/>
            <person name="Brescovit A.D."/>
            <person name="Santos A.J."/>
        </authorList>
    </citation>
    <scope>NUCLEOTIDE SEQUENCE</scope>
    <source>
        <tissue evidence="2">Shoot tissue taken approximately 20 cm above the soil surface</tissue>
    </source>
</reference>
<reference evidence="2" key="2">
    <citation type="journal article" date="2015" name="Data Brief">
        <title>Shoot transcriptome of the giant reed, Arundo donax.</title>
        <authorList>
            <person name="Barrero R.A."/>
            <person name="Guerrero F.D."/>
            <person name="Moolhuijzen P."/>
            <person name="Goolsby J.A."/>
            <person name="Tidwell J."/>
            <person name="Bellgard S.E."/>
            <person name="Bellgard M.I."/>
        </authorList>
    </citation>
    <scope>NUCLEOTIDE SEQUENCE</scope>
    <source>
        <tissue evidence="2">Shoot tissue taken approximately 20 cm above the soil surface</tissue>
    </source>
</reference>
<organism evidence="2">
    <name type="scientific">Arundo donax</name>
    <name type="common">Giant reed</name>
    <name type="synonym">Donax arundinaceus</name>
    <dbReference type="NCBI Taxonomy" id="35708"/>
    <lineage>
        <taxon>Eukaryota</taxon>
        <taxon>Viridiplantae</taxon>
        <taxon>Streptophyta</taxon>
        <taxon>Embryophyta</taxon>
        <taxon>Tracheophyta</taxon>
        <taxon>Spermatophyta</taxon>
        <taxon>Magnoliopsida</taxon>
        <taxon>Liliopsida</taxon>
        <taxon>Poales</taxon>
        <taxon>Poaceae</taxon>
        <taxon>PACMAD clade</taxon>
        <taxon>Arundinoideae</taxon>
        <taxon>Arundineae</taxon>
        <taxon>Arundo</taxon>
    </lineage>
</organism>
<feature type="compositionally biased region" description="Low complexity" evidence="1">
    <location>
        <begin position="16"/>
        <end position="26"/>
    </location>
</feature>
<dbReference type="AlphaFoldDB" id="A0A0A9DLA3"/>
<evidence type="ECO:0000313" key="2">
    <source>
        <dbReference type="EMBL" id="JAD84532.1"/>
    </source>
</evidence>
<proteinExistence type="predicted"/>